<feature type="compositionally biased region" description="Low complexity" evidence="1">
    <location>
        <begin position="8"/>
        <end position="19"/>
    </location>
</feature>
<dbReference type="Proteomes" id="UP000546324">
    <property type="component" value="Unassembled WGS sequence"/>
</dbReference>
<sequence>MGVRAGEAPVRPAVRMPAPTWKGPMSLENHPMVDALVPGPADRPDGPHEYRRSRPGLRPAASRSPRDRGRRAAPSSLGAGWAPGMSVPSAVSPVCGSA</sequence>
<evidence type="ECO:0000313" key="2">
    <source>
        <dbReference type="EMBL" id="MBB6394618.1"/>
    </source>
</evidence>
<protein>
    <submittedName>
        <fullName evidence="2">Uncharacterized protein</fullName>
    </submittedName>
</protein>
<feature type="compositionally biased region" description="Basic and acidic residues" evidence="1">
    <location>
        <begin position="42"/>
        <end position="52"/>
    </location>
</feature>
<accession>A0A7X0FVS5</accession>
<dbReference type="EMBL" id="JACHMQ010000001">
    <property type="protein sequence ID" value="MBB6394618.1"/>
    <property type="molecule type" value="Genomic_DNA"/>
</dbReference>
<evidence type="ECO:0000313" key="3">
    <source>
        <dbReference type="Proteomes" id="UP000546324"/>
    </source>
</evidence>
<keyword evidence="3" id="KW-1185">Reference proteome</keyword>
<dbReference type="AlphaFoldDB" id="A0A7X0FVS5"/>
<feature type="region of interest" description="Disordered" evidence="1">
    <location>
        <begin position="1"/>
        <end position="98"/>
    </location>
</feature>
<reference evidence="2 3" key="1">
    <citation type="submission" date="2020-08" db="EMBL/GenBank/DDBJ databases">
        <title>Sequencing the genomes of 1000 actinobacteria strains.</title>
        <authorList>
            <person name="Klenk H.-P."/>
        </authorList>
    </citation>
    <scope>NUCLEOTIDE SEQUENCE [LARGE SCALE GENOMIC DNA]</scope>
    <source>
        <strain evidence="2 3">DSM 43675</strain>
    </source>
</reference>
<name>A0A7X0FVS5_9ACTN</name>
<gene>
    <name evidence="2" type="ORF">BKA00_001532</name>
</gene>
<evidence type="ECO:0000256" key="1">
    <source>
        <dbReference type="SAM" id="MobiDB-lite"/>
    </source>
</evidence>
<organism evidence="2 3">
    <name type="scientific">Actinomadura coerulea</name>
    <dbReference type="NCBI Taxonomy" id="46159"/>
    <lineage>
        <taxon>Bacteria</taxon>
        <taxon>Bacillati</taxon>
        <taxon>Actinomycetota</taxon>
        <taxon>Actinomycetes</taxon>
        <taxon>Streptosporangiales</taxon>
        <taxon>Thermomonosporaceae</taxon>
        <taxon>Actinomadura</taxon>
    </lineage>
</organism>
<comment type="caution">
    <text evidence="2">The sequence shown here is derived from an EMBL/GenBank/DDBJ whole genome shotgun (WGS) entry which is preliminary data.</text>
</comment>
<proteinExistence type="predicted"/>